<dbReference type="Proteomes" id="UP001501047">
    <property type="component" value="Unassembled WGS sequence"/>
</dbReference>
<comment type="caution">
    <text evidence="2">The sequence shown here is derived from an EMBL/GenBank/DDBJ whole genome shotgun (WGS) entry which is preliminary data.</text>
</comment>
<sequence>MNITYKENILTAEDVILFQRKMNWDEDPKAQWEKSLLNTIYSIVAMKDNEIVAMGRILGDAAIYWYINDVFVLTKYQGCGIGREIVSRLLQYIKENSLSGTEVSVCLMCAKGKEAFYEKLGFRTRPHEYEGSGMEMEIVIK</sequence>
<protein>
    <submittedName>
        <fullName evidence="2">N-acetyltransferase</fullName>
    </submittedName>
</protein>
<dbReference type="InterPro" id="IPR016181">
    <property type="entry name" value="Acyl_CoA_acyltransferase"/>
</dbReference>
<dbReference type="PANTHER" id="PTHR43233">
    <property type="entry name" value="FAMILY N-ACETYLTRANSFERASE, PUTATIVE (AFU_ORTHOLOGUE AFUA_6G03350)-RELATED"/>
    <property type="match status" value="1"/>
</dbReference>
<evidence type="ECO:0000313" key="3">
    <source>
        <dbReference type="Proteomes" id="UP001501047"/>
    </source>
</evidence>
<gene>
    <name evidence="2" type="ORF">GCM10008908_02150</name>
</gene>
<dbReference type="InterPro" id="IPR053144">
    <property type="entry name" value="Acetyltransferase_Butenolide"/>
</dbReference>
<dbReference type="PANTHER" id="PTHR43233:SF1">
    <property type="entry name" value="FAMILY N-ACETYLTRANSFERASE, PUTATIVE (AFU_ORTHOLOGUE AFUA_6G03350)-RELATED"/>
    <property type="match status" value="1"/>
</dbReference>
<dbReference type="PROSITE" id="PS51186">
    <property type="entry name" value="GNAT"/>
    <property type="match status" value="1"/>
</dbReference>
<dbReference type="InterPro" id="IPR000182">
    <property type="entry name" value="GNAT_dom"/>
</dbReference>
<evidence type="ECO:0000313" key="2">
    <source>
        <dbReference type="EMBL" id="GAA0765509.1"/>
    </source>
</evidence>
<evidence type="ECO:0000259" key="1">
    <source>
        <dbReference type="PROSITE" id="PS51186"/>
    </source>
</evidence>
<dbReference type="EMBL" id="BAAACI010000001">
    <property type="protein sequence ID" value="GAA0765509.1"/>
    <property type="molecule type" value="Genomic_DNA"/>
</dbReference>
<dbReference type="CDD" id="cd04301">
    <property type="entry name" value="NAT_SF"/>
    <property type="match status" value="1"/>
</dbReference>
<proteinExistence type="predicted"/>
<dbReference type="Pfam" id="PF00583">
    <property type="entry name" value="Acetyltransf_1"/>
    <property type="match status" value="1"/>
</dbReference>
<accession>A0ABP3VPD4</accession>
<name>A0ABP3VPD4_CLOSU</name>
<reference evidence="3" key="1">
    <citation type="journal article" date="2019" name="Int. J. Syst. Evol. Microbiol.">
        <title>The Global Catalogue of Microorganisms (GCM) 10K type strain sequencing project: providing services to taxonomists for standard genome sequencing and annotation.</title>
        <authorList>
            <consortium name="The Broad Institute Genomics Platform"/>
            <consortium name="The Broad Institute Genome Sequencing Center for Infectious Disease"/>
            <person name="Wu L."/>
            <person name="Ma J."/>
        </authorList>
    </citation>
    <scope>NUCLEOTIDE SEQUENCE [LARGE SCALE GENOMIC DNA]</scope>
    <source>
        <strain evidence="3">JCM 1417</strain>
    </source>
</reference>
<dbReference type="SUPFAM" id="SSF55729">
    <property type="entry name" value="Acyl-CoA N-acyltransferases (Nat)"/>
    <property type="match status" value="1"/>
</dbReference>
<organism evidence="2 3">
    <name type="scientific">Clostridium subterminale</name>
    <dbReference type="NCBI Taxonomy" id="1550"/>
    <lineage>
        <taxon>Bacteria</taxon>
        <taxon>Bacillati</taxon>
        <taxon>Bacillota</taxon>
        <taxon>Clostridia</taxon>
        <taxon>Eubacteriales</taxon>
        <taxon>Clostridiaceae</taxon>
        <taxon>Clostridium</taxon>
    </lineage>
</organism>
<keyword evidence="3" id="KW-1185">Reference proteome</keyword>
<feature type="domain" description="N-acetyltransferase" evidence="1">
    <location>
        <begin position="3"/>
        <end position="141"/>
    </location>
</feature>
<dbReference type="Gene3D" id="3.40.630.30">
    <property type="match status" value="1"/>
</dbReference>
<dbReference type="RefSeq" id="WP_343822827.1">
    <property type="nucleotide sequence ID" value="NZ_BAAACI010000001.1"/>
</dbReference>